<sequence>MLQYDKTIDRLNPQTLLQRGYTKTEKDGMPINKQKLKIGDELVTYNQLDKITSVINKLETNEKQKG</sequence>
<dbReference type="STRING" id="641524.ADICYQ_1881"/>
<protein>
    <submittedName>
        <fullName evidence="1">Exodeoxyribonuclease VII large subunit</fullName>
        <ecNumber evidence="1">3.1.11.6</ecNumber>
    </submittedName>
</protein>
<gene>
    <name evidence="1" type="ORF">ADICYQ_1881</name>
</gene>
<evidence type="ECO:0000313" key="2">
    <source>
        <dbReference type="Proteomes" id="UP000014974"/>
    </source>
</evidence>
<proteinExistence type="predicted"/>
<dbReference type="GO" id="GO:0008855">
    <property type="term" value="F:exodeoxyribonuclease VII activity"/>
    <property type="evidence" value="ECO:0007669"/>
    <property type="project" value="UniProtKB-EC"/>
</dbReference>
<dbReference type="AlphaFoldDB" id="S7WQU4"/>
<dbReference type="Proteomes" id="UP000014974">
    <property type="component" value="Unassembled WGS sequence"/>
</dbReference>
<reference evidence="1 2" key="1">
    <citation type="journal article" date="2013" name="Genome Announc.">
        <title>Draft Genome Sequence of Cyclobacterium qasimii Strain M12-11BT, Isolated from Arctic Marine Sediment.</title>
        <authorList>
            <person name="Shivaji S."/>
            <person name="Ara S."/>
            <person name="Singh A."/>
            <person name="Kumar Pinnaka A."/>
        </authorList>
    </citation>
    <scope>NUCLEOTIDE SEQUENCE [LARGE SCALE GENOMIC DNA]</scope>
    <source>
        <strain evidence="1 2">M12-11B</strain>
    </source>
</reference>
<dbReference type="EMBL" id="ATNM01000074">
    <property type="protein sequence ID" value="EPR69109.1"/>
    <property type="molecule type" value="Genomic_DNA"/>
</dbReference>
<dbReference type="eggNOG" id="COG1570">
    <property type="taxonomic scope" value="Bacteria"/>
</dbReference>
<organism evidence="1 2">
    <name type="scientific">Cyclobacterium qasimii M12-11B</name>
    <dbReference type="NCBI Taxonomy" id="641524"/>
    <lineage>
        <taxon>Bacteria</taxon>
        <taxon>Pseudomonadati</taxon>
        <taxon>Bacteroidota</taxon>
        <taxon>Cytophagia</taxon>
        <taxon>Cytophagales</taxon>
        <taxon>Cyclobacteriaceae</taxon>
        <taxon>Cyclobacterium</taxon>
    </lineage>
</organism>
<comment type="caution">
    <text evidence="1">The sequence shown here is derived from an EMBL/GenBank/DDBJ whole genome shotgun (WGS) entry which is preliminary data.</text>
</comment>
<dbReference type="EC" id="3.1.11.6" evidence="1"/>
<accession>S7WQU4</accession>
<evidence type="ECO:0000313" key="1">
    <source>
        <dbReference type="EMBL" id="EPR69109.1"/>
    </source>
</evidence>
<keyword evidence="1" id="KW-0378">Hydrolase</keyword>
<name>S7WQU4_9BACT</name>